<organism evidence="3 4">
    <name type="scientific">Dendrothele bispora (strain CBS 962.96)</name>
    <dbReference type="NCBI Taxonomy" id="1314807"/>
    <lineage>
        <taxon>Eukaryota</taxon>
        <taxon>Fungi</taxon>
        <taxon>Dikarya</taxon>
        <taxon>Basidiomycota</taxon>
        <taxon>Agaricomycotina</taxon>
        <taxon>Agaricomycetes</taxon>
        <taxon>Agaricomycetidae</taxon>
        <taxon>Agaricales</taxon>
        <taxon>Agaricales incertae sedis</taxon>
        <taxon>Dendrothele</taxon>
    </lineage>
</organism>
<evidence type="ECO:0000313" key="3">
    <source>
        <dbReference type="EMBL" id="THV05140.1"/>
    </source>
</evidence>
<dbReference type="Gene3D" id="3.40.50.300">
    <property type="entry name" value="P-loop containing nucleotide triphosphate hydrolases"/>
    <property type="match status" value="1"/>
</dbReference>
<dbReference type="InterPro" id="IPR027417">
    <property type="entry name" value="P-loop_NTPase"/>
</dbReference>
<accession>A0A4S8MQ21</accession>
<dbReference type="EMBL" id="ML179051">
    <property type="protein sequence ID" value="THV05140.1"/>
    <property type="molecule type" value="Genomic_DNA"/>
</dbReference>
<protein>
    <recommendedName>
        <fullName evidence="5">Orc1-like AAA ATPase domain-containing protein</fullName>
    </recommendedName>
</protein>
<name>A0A4S8MQ21_DENBC</name>
<evidence type="ECO:0000259" key="2">
    <source>
        <dbReference type="Pfam" id="PF24913"/>
    </source>
</evidence>
<feature type="domain" description="AAA protein C-terminal winged helix" evidence="2">
    <location>
        <begin position="310"/>
        <end position="439"/>
    </location>
</feature>
<evidence type="ECO:0008006" key="5">
    <source>
        <dbReference type="Google" id="ProtNLM"/>
    </source>
</evidence>
<dbReference type="Pfam" id="PF13191">
    <property type="entry name" value="AAA_16"/>
    <property type="match status" value="1"/>
</dbReference>
<dbReference type="SUPFAM" id="SSF52540">
    <property type="entry name" value="P-loop containing nucleoside triphosphate hydrolases"/>
    <property type="match status" value="1"/>
</dbReference>
<evidence type="ECO:0000313" key="4">
    <source>
        <dbReference type="Proteomes" id="UP000297245"/>
    </source>
</evidence>
<gene>
    <name evidence="3" type="ORF">K435DRAFT_816688</name>
</gene>
<dbReference type="InterPro" id="IPR041664">
    <property type="entry name" value="AAA_16"/>
</dbReference>
<dbReference type="OrthoDB" id="511599at2759"/>
<dbReference type="Proteomes" id="UP000297245">
    <property type="component" value="Unassembled WGS sequence"/>
</dbReference>
<reference evidence="3 4" key="1">
    <citation type="journal article" date="2019" name="Nat. Ecol. Evol.">
        <title>Megaphylogeny resolves global patterns of mushroom evolution.</title>
        <authorList>
            <person name="Varga T."/>
            <person name="Krizsan K."/>
            <person name="Foldi C."/>
            <person name="Dima B."/>
            <person name="Sanchez-Garcia M."/>
            <person name="Sanchez-Ramirez S."/>
            <person name="Szollosi G.J."/>
            <person name="Szarkandi J.G."/>
            <person name="Papp V."/>
            <person name="Albert L."/>
            <person name="Andreopoulos W."/>
            <person name="Angelini C."/>
            <person name="Antonin V."/>
            <person name="Barry K.W."/>
            <person name="Bougher N.L."/>
            <person name="Buchanan P."/>
            <person name="Buyck B."/>
            <person name="Bense V."/>
            <person name="Catcheside P."/>
            <person name="Chovatia M."/>
            <person name="Cooper J."/>
            <person name="Damon W."/>
            <person name="Desjardin D."/>
            <person name="Finy P."/>
            <person name="Geml J."/>
            <person name="Haridas S."/>
            <person name="Hughes K."/>
            <person name="Justo A."/>
            <person name="Karasinski D."/>
            <person name="Kautmanova I."/>
            <person name="Kiss B."/>
            <person name="Kocsube S."/>
            <person name="Kotiranta H."/>
            <person name="LaButti K.M."/>
            <person name="Lechner B.E."/>
            <person name="Liimatainen K."/>
            <person name="Lipzen A."/>
            <person name="Lukacs Z."/>
            <person name="Mihaltcheva S."/>
            <person name="Morgado L.N."/>
            <person name="Niskanen T."/>
            <person name="Noordeloos M.E."/>
            <person name="Ohm R.A."/>
            <person name="Ortiz-Santana B."/>
            <person name="Ovrebo C."/>
            <person name="Racz N."/>
            <person name="Riley R."/>
            <person name="Savchenko A."/>
            <person name="Shiryaev A."/>
            <person name="Soop K."/>
            <person name="Spirin V."/>
            <person name="Szebenyi C."/>
            <person name="Tomsovsky M."/>
            <person name="Tulloss R.E."/>
            <person name="Uehling J."/>
            <person name="Grigoriev I.V."/>
            <person name="Vagvolgyi C."/>
            <person name="Papp T."/>
            <person name="Martin F.M."/>
            <person name="Miettinen O."/>
            <person name="Hibbett D.S."/>
            <person name="Nagy L.G."/>
        </authorList>
    </citation>
    <scope>NUCLEOTIDE SEQUENCE [LARGE SCALE GENOMIC DNA]</scope>
    <source>
        <strain evidence="3 4">CBS 962.96</strain>
    </source>
</reference>
<sequence>MVFVGGIAYLQWYKKNVLDKIELAFEPGYDPALEIATNIYKKRDCEEDEVEFEVEPPWTQHLRRREQDHIDRIVQGDEPGHYYVLLGPKGSGKGTMVFDSMAAIEADGVAVCDAHPDLEVFRLRLGKALNYEFHEDSQTGLFQRRDPREAGPSLDIERALNKLEKVALRRAKKRGKPSVLIINNVHHFNNDEQGRNMLLQLQQRAELWAVSGIMTLVFSTDDYWPFHVMRRAASRMHVLSIYDLSNTEALHACGRMRKGLRNRTGDPEEIAKVVSIVGGRLSYLYRTASSENPIEMADNLLRVEKEWLLSQIGLIVDCDDDVMDEQKWSSCSWLLLQEFVELRKKQEQEIEEDIKAGRADKNASFDIPLPTIPYSRCRQLMTRADFMEELDRLNIISIDAYHNVRPDSMLVLHAARQVVGEEGFEERLNSVRDRIDEIESLHRTRELTFKDLDKGDKIRLAVDKDGEKLV</sequence>
<dbReference type="AlphaFoldDB" id="A0A4S8MQ21"/>
<proteinExistence type="predicted"/>
<dbReference type="InterPro" id="IPR056808">
    <property type="entry name" value="HTH_AAA"/>
</dbReference>
<evidence type="ECO:0000259" key="1">
    <source>
        <dbReference type="Pfam" id="PF13191"/>
    </source>
</evidence>
<dbReference type="Pfam" id="PF24913">
    <property type="entry name" value="WHD_AAA_fung"/>
    <property type="match status" value="1"/>
</dbReference>
<dbReference type="PANTHER" id="PTHR36168">
    <property type="entry name" value="CHROMOSOME 1, WHOLE GENOME SHOTGUN SEQUENCE"/>
    <property type="match status" value="1"/>
</dbReference>
<keyword evidence="4" id="KW-1185">Reference proteome</keyword>
<feature type="domain" description="Orc1-like AAA ATPase" evidence="1">
    <location>
        <begin position="63"/>
        <end position="207"/>
    </location>
</feature>
<dbReference type="PANTHER" id="PTHR36168:SF1">
    <property type="entry name" value="ORC1-LIKE AAA ATPASE DOMAIN-CONTAINING PROTEIN"/>
    <property type="match status" value="1"/>
</dbReference>